<evidence type="ECO:0000256" key="4">
    <source>
        <dbReference type="ARBA" id="ARBA00022840"/>
    </source>
</evidence>
<gene>
    <name evidence="10" type="ORF">ABB05_00370</name>
</gene>
<dbReference type="Gene3D" id="3.40.50.300">
    <property type="entry name" value="P-loop containing nucleotide triphosphate hydrolases"/>
    <property type="match status" value="2"/>
</dbReference>
<organism evidence="10 11">
    <name type="scientific">Lederbergia galactosidilytica</name>
    <dbReference type="NCBI Taxonomy" id="217031"/>
    <lineage>
        <taxon>Bacteria</taxon>
        <taxon>Bacillati</taxon>
        <taxon>Bacillota</taxon>
        <taxon>Bacilli</taxon>
        <taxon>Bacillales</taxon>
        <taxon>Bacillaceae</taxon>
        <taxon>Lederbergia</taxon>
    </lineage>
</organism>
<evidence type="ECO:0000256" key="3">
    <source>
        <dbReference type="ARBA" id="ARBA00022806"/>
    </source>
</evidence>
<evidence type="ECO:0000256" key="6">
    <source>
        <dbReference type="ARBA" id="ARBA00044535"/>
    </source>
</evidence>
<dbReference type="OrthoDB" id="9763310at2"/>
<comment type="caution">
    <text evidence="10">The sequence shown here is derived from an EMBL/GenBank/DDBJ whole genome shotgun (WGS) entry which is preliminary data.</text>
</comment>
<dbReference type="EMBL" id="LDJR01000005">
    <property type="protein sequence ID" value="OAK75820.1"/>
    <property type="molecule type" value="Genomic_DNA"/>
</dbReference>
<dbReference type="GO" id="GO:0030894">
    <property type="term" value="C:replisome"/>
    <property type="evidence" value="ECO:0007669"/>
    <property type="project" value="TreeGrafter"/>
</dbReference>
<keyword evidence="4" id="KW-0067">ATP-binding</keyword>
<dbReference type="InterPro" id="IPR004589">
    <property type="entry name" value="DNA_helicase_ATP-dep_RecQ"/>
</dbReference>
<dbReference type="STRING" id="217031.ABB05_00370"/>
<evidence type="ECO:0000256" key="5">
    <source>
        <dbReference type="ARBA" id="ARBA00023125"/>
    </source>
</evidence>
<dbReference type="PROSITE" id="PS00690">
    <property type="entry name" value="DEAH_ATP_HELICASE"/>
    <property type="match status" value="1"/>
</dbReference>
<dbReference type="NCBIfam" id="TIGR00614">
    <property type="entry name" value="recQ_fam"/>
    <property type="match status" value="1"/>
</dbReference>
<feature type="domain" description="Helicase C-terminal" evidence="9">
    <location>
        <begin position="218"/>
        <end position="364"/>
    </location>
</feature>
<dbReference type="GO" id="GO:0005524">
    <property type="term" value="F:ATP binding"/>
    <property type="evidence" value="ECO:0007669"/>
    <property type="project" value="UniProtKB-KW"/>
</dbReference>
<evidence type="ECO:0000313" key="10">
    <source>
        <dbReference type="EMBL" id="OAK75820.1"/>
    </source>
</evidence>
<name>A0A178A8R0_9BACI</name>
<dbReference type="SMART" id="SM00490">
    <property type="entry name" value="HELICc"/>
    <property type="match status" value="1"/>
</dbReference>
<dbReference type="Pfam" id="PF00271">
    <property type="entry name" value="Helicase_C"/>
    <property type="match status" value="1"/>
</dbReference>
<evidence type="ECO:0000256" key="2">
    <source>
        <dbReference type="ARBA" id="ARBA00022801"/>
    </source>
</evidence>
<keyword evidence="2" id="KW-0378">Hydrolase</keyword>
<evidence type="ECO:0000259" key="8">
    <source>
        <dbReference type="PROSITE" id="PS51192"/>
    </source>
</evidence>
<dbReference type="GO" id="GO:0043590">
    <property type="term" value="C:bacterial nucleoid"/>
    <property type="evidence" value="ECO:0007669"/>
    <property type="project" value="TreeGrafter"/>
</dbReference>
<dbReference type="InterPro" id="IPR014001">
    <property type="entry name" value="Helicase_ATP-bd"/>
</dbReference>
<dbReference type="Proteomes" id="UP000077881">
    <property type="component" value="Unassembled WGS sequence"/>
</dbReference>
<proteinExistence type="predicted"/>
<sequence length="485" mass="56759">MTKEEVLKKIFGYDSFNNGQEETIDAVLQGHDVLAMLPTGTGKSLCYQLPAYLSKGSVLIVSPLISLMQDQVEQLQILGERRVIAINSFLNRTMREKVLRQLNRYRFIYMSPEMLGMRNIIDHLKQIKISLFVIDEAHCISQWGYDFRPDYLNLGKIRKSIDDPPTLALTATAQPEVREDIKQLLQLNKPKEYVYSIDRPNISMVVERYDHFTEKKQRLLDLVRNFQRPGIIYFSSKRLTEEFVEFFQQNGITKVAAYHGAIDQEQRILIQQQFLHDQLEVVCATSAFGMGINKKNIRFVIHYHMPGQMESYIQEIGRAGRDGQASIALLLYASGDEMLPIRLIEQELPEDWQINAYEQLTDLNDTTKIMAELKLTETQLRFLEYYSSVFCDNPDRAGKVIEIKNTRRQLKMSKLWEMSNWIHAKECRRKKALTYFQEIEHSSPKLCCDICQVELTDPFFTSKKEEDLDNRQSWEWRLQKILLEK</sequence>
<dbReference type="GO" id="GO:0043138">
    <property type="term" value="F:3'-5' DNA helicase activity"/>
    <property type="evidence" value="ECO:0007669"/>
    <property type="project" value="TreeGrafter"/>
</dbReference>
<dbReference type="GO" id="GO:0006281">
    <property type="term" value="P:DNA repair"/>
    <property type="evidence" value="ECO:0007669"/>
    <property type="project" value="TreeGrafter"/>
</dbReference>
<evidence type="ECO:0000313" key="11">
    <source>
        <dbReference type="Proteomes" id="UP000077881"/>
    </source>
</evidence>
<dbReference type="PROSITE" id="PS51192">
    <property type="entry name" value="HELICASE_ATP_BIND_1"/>
    <property type="match status" value="1"/>
</dbReference>
<protein>
    <recommendedName>
        <fullName evidence="6">ATP-dependent DNA helicase RecQ</fullName>
    </recommendedName>
    <alternativeName>
        <fullName evidence="7">DNA 3'-5' helicase RecQ</fullName>
    </alternativeName>
</protein>
<dbReference type="PANTHER" id="PTHR13710">
    <property type="entry name" value="DNA HELICASE RECQ FAMILY MEMBER"/>
    <property type="match status" value="1"/>
</dbReference>
<evidence type="ECO:0000256" key="1">
    <source>
        <dbReference type="ARBA" id="ARBA00022741"/>
    </source>
</evidence>
<dbReference type="AlphaFoldDB" id="A0A178A8R0"/>
<dbReference type="Pfam" id="PF00270">
    <property type="entry name" value="DEAD"/>
    <property type="match status" value="1"/>
</dbReference>
<dbReference type="InterPro" id="IPR011545">
    <property type="entry name" value="DEAD/DEAH_box_helicase_dom"/>
</dbReference>
<dbReference type="Pfam" id="PF16124">
    <property type="entry name" value="RecQ_Zn_bind"/>
    <property type="match status" value="1"/>
</dbReference>
<feature type="domain" description="Helicase ATP-binding" evidence="8">
    <location>
        <begin position="24"/>
        <end position="191"/>
    </location>
</feature>
<dbReference type="PATRIC" id="fig|217031.6.peg.75"/>
<dbReference type="GO" id="GO:0005737">
    <property type="term" value="C:cytoplasm"/>
    <property type="evidence" value="ECO:0007669"/>
    <property type="project" value="TreeGrafter"/>
</dbReference>
<keyword evidence="11" id="KW-1185">Reference proteome</keyword>
<dbReference type="PROSITE" id="PS51194">
    <property type="entry name" value="HELICASE_CTER"/>
    <property type="match status" value="1"/>
</dbReference>
<dbReference type="InterPro" id="IPR027417">
    <property type="entry name" value="P-loop_NTPase"/>
</dbReference>
<dbReference type="GO" id="GO:0003677">
    <property type="term" value="F:DNA binding"/>
    <property type="evidence" value="ECO:0007669"/>
    <property type="project" value="UniProtKB-KW"/>
</dbReference>
<evidence type="ECO:0000259" key="9">
    <source>
        <dbReference type="PROSITE" id="PS51194"/>
    </source>
</evidence>
<dbReference type="SUPFAM" id="SSF52540">
    <property type="entry name" value="P-loop containing nucleoside triphosphate hydrolases"/>
    <property type="match status" value="1"/>
</dbReference>
<dbReference type="PANTHER" id="PTHR13710:SF84">
    <property type="entry name" value="ATP-DEPENDENT DNA HELICASE RECS-RELATED"/>
    <property type="match status" value="1"/>
</dbReference>
<evidence type="ECO:0000256" key="7">
    <source>
        <dbReference type="ARBA" id="ARBA00044550"/>
    </source>
</evidence>
<dbReference type="GO" id="GO:0016787">
    <property type="term" value="F:hydrolase activity"/>
    <property type="evidence" value="ECO:0007669"/>
    <property type="project" value="UniProtKB-KW"/>
</dbReference>
<accession>A0A178A8R0</accession>
<dbReference type="InterPro" id="IPR001650">
    <property type="entry name" value="Helicase_C-like"/>
</dbReference>
<keyword evidence="1" id="KW-0547">Nucleotide-binding</keyword>
<dbReference type="InterPro" id="IPR002464">
    <property type="entry name" value="DNA/RNA_helicase_DEAH_CS"/>
</dbReference>
<dbReference type="RefSeq" id="WP_057989217.1">
    <property type="nucleotide sequence ID" value="NZ_JAGGKH010000006.1"/>
</dbReference>
<keyword evidence="5" id="KW-0238">DNA-binding</keyword>
<keyword evidence="3 10" id="KW-0347">Helicase</keyword>
<reference evidence="10 11" key="1">
    <citation type="submission" date="2015-05" db="EMBL/GenBank/DDBJ databases">
        <title>Comparison of genome.</title>
        <authorList>
            <person name="Zheng Z."/>
            <person name="Sun M."/>
        </authorList>
    </citation>
    <scope>NUCLEOTIDE SEQUENCE [LARGE SCALE GENOMIC DNA]</scope>
    <source>
        <strain evidence="10 11">G25-74</strain>
    </source>
</reference>
<dbReference type="CDD" id="cd17920">
    <property type="entry name" value="DEXHc_RecQ"/>
    <property type="match status" value="1"/>
</dbReference>
<dbReference type="SMART" id="SM00487">
    <property type="entry name" value="DEXDc"/>
    <property type="match status" value="1"/>
</dbReference>
<dbReference type="GO" id="GO:0006310">
    <property type="term" value="P:DNA recombination"/>
    <property type="evidence" value="ECO:0007669"/>
    <property type="project" value="InterPro"/>
</dbReference>
<dbReference type="FunFam" id="3.40.50.300:FF:001363">
    <property type="entry name" value="ATP-dependent DNA helicase RecQ"/>
    <property type="match status" value="1"/>
</dbReference>
<dbReference type="InterPro" id="IPR032284">
    <property type="entry name" value="RecQ_Zn-bd"/>
</dbReference>
<dbReference type="GO" id="GO:0009378">
    <property type="term" value="F:four-way junction helicase activity"/>
    <property type="evidence" value="ECO:0007669"/>
    <property type="project" value="TreeGrafter"/>
</dbReference>